<accession>A0ABY3F8H6</accession>
<protein>
    <submittedName>
        <fullName evidence="1">Uncharacterized protein</fullName>
    </submittedName>
</protein>
<evidence type="ECO:0000313" key="1">
    <source>
        <dbReference type="EMBL" id="TVU80216.1"/>
    </source>
</evidence>
<comment type="caution">
    <text evidence="1">The sequence shown here is derived from an EMBL/GenBank/DDBJ whole genome shotgun (WGS) entry which is preliminary data.</text>
</comment>
<dbReference type="EMBL" id="VNFF01000028">
    <property type="protein sequence ID" value="TVU80216.1"/>
    <property type="molecule type" value="Genomic_DNA"/>
</dbReference>
<organism evidence="1 2">
    <name type="scientific">Pseudoalteromonas neustonica</name>
    <dbReference type="NCBI Taxonomy" id="1840331"/>
    <lineage>
        <taxon>Bacteria</taxon>
        <taxon>Pseudomonadati</taxon>
        <taxon>Pseudomonadota</taxon>
        <taxon>Gammaproteobacteria</taxon>
        <taxon>Alteromonadales</taxon>
        <taxon>Pseudoalteromonadaceae</taxon>
        <taxon>Pseudoalteromonas</taxon>
    </lineage>
</organism>
<keyword evidence="2" id="KW-1185">Reference proteome</keyword>
<proteinExistence type="predicted"/>
<sequence>MTNNITPLLDFIVLDSEGEPTVDERGIPTLKQRPIAKSIPDLLAKGKVQNIEMFAELYAQVEQWDWADQYVAYLVTVYEIEDHNANLPTYTDEEGNDIEVEPLELPEAPERPALQTPEEVLAPYKKTISKSIGIEFNGVGVSLNEANQNGLSALKSALELAKEFEVEDQFFPVNFNAETCEGVKVLTLANETEFKNFGLQFVLARKQYFE</sequence>
<gene>
    <name evidence="1" type="ORF">FQP85_20775</name>
</gene>
<dbReference type="RefSeq" id="WP_145242188.1">
    <property type="nucleotide sequence ID" value="NZ_VNFF01000028.1"/>
</dbReference>
<name>A0ABY3F8H6_9GAMM</name>
<evidence type="ECO:0000313" key="2">
    <source>
        <dbReference type="Proteomes" id="UP000317938"/>
    </source>
</evidence>
<reference evidence="1 2" key="1">
    <citation type="submission" date="2019-07" db="EMBL/GenBank/DDBJ databases">
        <title>Diversity of Bacteria from Kongsfjorden, Arctic.</title>
        <authorList>
            <person name="Yu Y."/>
        </authorList>
    </citation>
    <scope>NUCLEOTIDE SEQUENCE [LARGE SCALE GENOMIC DNA]</scope>
    <source>
        <strain evidence="1 2">SM1927</strain>
    </source>
</reference>
<dbReference type="Proteomes" id="UP000317938">
    <property type="component" value="Unassembled WGS sequence"/>
</dbReference>